<evidence type="ECO:0000256" key="5">
    <source>
        <dbReference type="ARBA" id="ARBA00022840"/>
    </source>
</evidence>
<feature type="domain" description="UvrD-like helicase C-terminal" evidence="12">
    <location>
        <begin position="319"/>
        <end position="789"/>
    </location>
</feature>
<dbReference type="GO" id="GO:0043138">
    <property type="term" value="F:3'-5' DNA helicase activity"/>
    <property type="evidence" value="ECO:0007669"/>
    <property type="project" value="UniProtKB-EC"/>
</dbReference>
<dbReference type="GO" id="GO:0005829">
    <property type="term" value="C:cytosol"/>
    <property type="evidence" value="ECO:0007669"/>
    <property type="project" value="TreeGrafter"/>
</dbReference>
<dbReference type="InterPro" id="IPR014017">
    <property type="entry name" value="DNA_helicase_UvrD-like_C"/>
</dbReference>
<dbReference type="Pfam" id="PF00580">
    <property type="entry name" value="UvrD-helicase"/>
    <property type="match status" value="1"/>
</dbReference>
<dbReference type="Pfam" id="PF13361">
    <property type="entry name" value="UvrD_C"/>
    <property type="match status" value="1"/>
</dbReference>
<evidence type="ECO:0000313" key="14">
    <source>
        <dbReference type="Proteomes" id="UP000543804"/>
    </source>
</evidence>
<evidence type="ECO:0000256" key="9">
    <source>
        <dbReference type="ARBA" id="ARBA00048988"/>
    </source>
</evidence>
<gene>
    <name evidence="13" type="ORF">HF878_03505</name>
</gene>
<dbReference type="InterPro" id="IPR014016">
    <property type="entry name" value="UvrD-like_ATP-bd"/>
</dbReference>
<comment type="catalytic activity">
    <reaction evidence="7">
        <text>Couples ATP hydrolysis with the unwinding of duplex DNA by translocating in the 3'-5' direction.</text>
        <dbReference type="EC" id="5.6.2.4"/>
    </reaction>
</comment>
<dbReference type="EMBL" id="JABAFA010000006">
    <property type="protein sequence ID" value="NMD98551.1"/>
    <property type="molecule type" value="Genomic_DNA"/>
</dbReference>
<sequence>MLELMDLNDRQRAAAENLDGHILLTAPAGTGKTDTLAYRIANILESGCAEPEEVLCLTFTNKACQEMRERIERRAGEPGSRVYVKTFHSFCYDVIKSEAKRHLDLFADFVIFDEVDCRTLLREIMPEDLDVPAETLARVIAFTKEKQAQWDIMSGDAQADRRAVIARIYREARDELARLCVDDRYQQLPKLRDGWEIWGASLLGRYDARLAEAHGLDFTDLIVRAKALLRQLEIARRWAARFRYINIDEVQDTSLLEYGVLERIFGESRLLLAGDPFQTIYEWRGSHPERVREQFVAAYHPQEIVLTENYRSTQRLLTASACALERLFPARVAALYPDGLRAESQELGERIEIKGAADFNEEAQWIYYRILSLPVENYARVAILTRSNRYTKELSAQFRTISRYAEGEPLPFLLIDDTRFFRRQEIKDALAFLKLTVNRHDTVSLLRVLGRFARGIGPAAIRTISSEAYRRAGVRITDYLDALTRETGDPFARLVEARAAENVVVFDVEATGVDTTRDEIIQIAGVRLAADGSIKEKFMHYIRPERPVGKSVRVHGLTDEFLRENGEPAAEVLRAFCTFAAGSVIVGHNVTYDLHILASHLARLGLPPLAYDTYYDTLDIFRRFHPNLRCHTLAYLGQVCEVQHASSHDAFDDICATAEILQYAVARDIEPTADARRACIAKYLAAFAPLADKMALLRAQAGELRPWQLLGQIVLETGMADYYKKRREAQRIENLRDLFRRAKELDDREVPPQDAIFRFLRYTTLSTTDLEALSKKPRIPIITVHQAKGAEFDYVFLAGLQQGTFPGLAALKRGNVDEEKRLFYVAITRARKKLLISWSQFRCGHCQQESEFLRALPAEDVKRV</sequence>
<keyword evidence="1 10" id="KW-0547">Nucleotide-binding</keyword>
<keyword evidence="2 10" id="KW-0378">Hydrolase</keyword>
<evidence type="ECO:0000259" key="12">
    <source>
        <dbReference type="PROSITE" id="PS51217"/>
    </source>
</evidence>
<dbReference type="Gene3D" id="3.30.160.800">
    <property type="match status" value="1"/>
</dbReference>
<evidence type="ECO:0000256" key="1">
    <source>
        <dbReference type="ARBA" id="ARBA00022741"/>
    </source>
</evidence>
<dbReference type="InterPro" id="IPR012337">
    <property type="entry name" value="RNaseH-like_sf"/>
</dbReference>
<keyword evidence="14" id="KW-1185">Reference proteome</keyword>
<dbReference type="Proteomes" id="UP000543804">
    <property type="component" value="Unassembled WGS sequence"/>
</dbReference>
<evidence type="ECO:0000256" key="6">
    <source>
        <dbReference type="ARBA" id="ARBA00023235"/>
    </source>
</evidence>
<name>A0A848BBX0_9FIRM</name>
<dbReference type="CDD" id="cd17932">
    <property type="entry name" value="DEXQc_UvrD"/>
    <property type="match status" value="1"/>
</dbReference>
<comment type="catalytic activity">
    <reaction evidence="9">
        <text>ATP + H2O = ADP + phosphate + H(+)</text>
        <dbReference type="Rhea" id="RHEA:13065"/>
        <dbReference type="ChEBI" id="CHEBI:15377"/>
        <dbReference type="ChEBI" id="CHEBI:15378"/>
        <dbReference type="ChEBI" id="CHEBI:30616"/>
        <dbReference type="ChEBI" id="CHEBI:43474"/>
        <dbReference type="ChEBI" id="CHEBI:456216"/>
        <dbReference type="EC" id="5.6.2.4"/>
    </reaction>
</comment>
<dbReference type="Pfam" id="PF00929">
    <property type="entry name" value="RNase_T"/>
    <property type="match status" value="1"/>
</dbReference>
<keyword evidence="4" id="KW-0269">Exonuclease</keyword>
<dbReference type="GO" id="GO:0033202">
    <property type="term" value="C:DNA helicase complex"/>
    <property type="evidence" value="ECO:0007669"/>
    <property type="project" value="TreeGrafter"/>
</dbReference>
<evidence type="ECO:0000256" key="10">
    <source>
        <dbReference type="PROSITE-ProRule" id="PRU00560"/>
    </source>
</evidence>
<dbReference type="SUPFAM" id="SSF52540">
    <property type="entry name" value="P-loop containing nucleoside triphosphate hydrolases"/>
    <property type="match status" value="1"/>
</dbReference>
<accession>A0A848BBX0</accession>
<dbReference type="EC" id="5.6.2.4" evidence="8"/>
<protein>
    <recommendedName>
        <fullName evidence="8">DNA 3'-5' helicase</fullName>
        <ecNumber evidence="8">5.6.2.4</ecNumber>
    </recommendedName>
</protein>
<dbReference type="GO" id="GO:0005524">
    <property type="term" value="F:ATP binding"/>
    <property type="evidence" value="ECO:0007669"/>
    <property type="project" value="UniProtKB-UniRule"/>
</dbReference>
<dbReference type="CDD" id="cd06127">
    <property type="entry name" value="DEDDh"/>
    <property type="match status" value="1"/>
</dbReference>
<evidence type="ECO:0000259" key="11">
    <source>
        <dbReference type="PROSITE" id="PS51198"/>
    </source>
</evidence>
<dbReference type="SMART" id="SM00479">
    <property type="entry name" value="EXOIII"/>
    <property type="match status" value="1"/>
</dbReference>
<evidence type="ECO:0000256" key="4">
    <source>
        <dbReference type="ARBA" id="ARBA00022839"/>
    </source>
</evidence>
<dbReference type="PROSITE" id="PS51198">
    <property type="entry name" value="UVRD_HELICASE_ATP_BIND"/>
    <property type="match status" value="1"/>
</dbReference>
<dbReference type="InterPro" id="IPR027417">
    <property type="entry name" value="P-loop_NTPase"/>
</dbReference>
<keyword evidence="4" id="KW-0540">Nuclease</keyword>
<proteinExistence type="predicted"/>
<feature type="domain" description="UvrD-like helicase ATP-binding" evidence="11">
    <location>
        <begin position="5"/>
        <end position="313"/>
    </location>
</feature>
<organism evidence="13 14">
    <name type="scientific">Selenomonas bovis</name>
    <dbReference type="NCBI Taxonomy" id="416586"/>
    <lineage>
        <taxon>Bacteria</taxon>
        <taxon>Bacillati</taxon>
        <taxon>Bacillota</taxon>
        <taxon>Negativicutes</taxon>
        <taxon>Selenomonadales</taxon>
        <taxon>Selenomonadaceae</taxon>
        <taxon>Selenomonas</taxon>
    </lineage>
</organism>
<feature type="binding site" evidence="10">
    <location>
        <begin position="26"/>
        <end position="33"/>
    </location>
    <ligand>
        <name>ATP</name>
        <dbReference type="ChEBI" id="CHEBI:30616"/>
    </ligand>
</feature>
<reference evidence="13 14" key="1">
    <citation type="submission" date="2020-04" db="EMBL/GenBank/DDBJ databases">
        <authorList>
            <person name="Hitch T.C.A."/>
            <person name="Wylensek D."/>
            <person name="Clavel T."/>
        </authorList>
    </citation>
    <scope>NUCLEOTIDE SEQUENCE [LARGE SCALE GENOMIC DNA]</scope>
    <source>
        <strain evidence="13 14">PG-130-P53-12</strain>
    </source>
</reference>
<dbReference type="Gene3D" id="3.30.420.10">
    <property type="entry name" value="Ribonuclease H-like superfamily/Ribonuclease H"/>
    <property type="match status" value="1"/>
</dbReference>
<keyword evidence="5 10" id="KW-0067">ATP-binding</keyword>
<dbReference type="PANTHER" id="PTHR11070">
    <property type="entry name" value="UVRD / RECB / PCRA DNA HELICASE FAMILY MEMBER"/>
    <property type="match status" value="1"/>
</dbReference>
<dbReference type="InterPro" id="IPR036397">
    <property type="entry name" value="RNaseH_sf"/>
</dbReference>
<dbReference type="GO" id="GO:0004527">
    <property type="term" value="F:exonuclease activity"/>
    <property type="evidence" value="ECO:0007669"/>
    <property type="project" value="UniProtKB-KW"/>
</dbReference>
<dbReference type="RefSeq" id="WP_170077209.1">
    <property type="nucleotide sequence ID" value="NZ_JABAFA010000006.1"/>
</dbReference>
<dbReference type="GO" id="GO:0003677">
    <property type="term" value="F:DNA binding"/>
    <property type="evidence" value="ECO:0007669"/>
    <property type="project" value="InterPro"/>
</dbReference>
<dbReference type="SUPFAM" id="SSF53098">
    <property type="entry name" value="Ribonuclease H-like"/>
    <property type="match status" value="1"/>
</dbReference>
<evidence type="ECO:0000256" key="7">
    <source>
        <dbReference type="ARBA" id="ARBA00034617"/>
    </source>
</evidence>
<dbReference type="Gene3D" id="1.10.486.10">
    <property type="entry name" value="PCRA, domain 4"/>
    <property type="match status" value="2"/>
</dbReference>
<evidence type="ECO:0000313" key="13">
    <source>
        <dbReference type="EMBL" id="NMD98551.1"/>
    </source>
</evidence>
<comment type="caution">
    <text evidence="13">The sequence shown here is derived from an EMBL/GenBank/DDBJ whole genome shotgun (WGS) entry which is preliminary data.</text>
</comment>
<evidence type="ECO:0000256" key="2">
    <source>
        <dbReference type="ARBA" id="ARBA00022801"/>
    </source>
</evidence>
<dbReference type="PROSITE" id="PS51217">
    <property type="entry name" value="UVRD_HELICASE_CTER"/>
    <property type="match status" value="1"/>
</dbReference>
<keyword evidence="3 10" id="KW-0347">Helicase</keyword>
<dbReference type="InterPro" id="IPR000212">
    <property type="entry name" value="DNA_helicase_UvrD/REP"/>
</dbReference>
<dbReference type="AlphaFoldDB" id="A0A848BBX0"/>
<keyword evidence="6" id="KW-0413">Isomerase</keyword>
<dbReference type="GO" id="GO:0000725">
    <property type="term" value="P:recombinational repair"/>
    <property type="evidence" value="ECO:0007669"/>
    <property type="project" value="TreeGrafter"/>
</dbReference>
<evidence type="ECO:0000256" key="3">
    <source>
        <dbReference type="ARBA" id="ARBA00022806"/>
    </source>
</evidence>
<dbReference type="FunFam" id="3.30.420.10:FF:000045">
    <property type="entry name" value="3'-5' exonuclease DinG"/>
    <property type="match status" value="1"/>
</dbReference>
<evidence type="ECO:0000256" key="8">
    <source>
        <dbReference type="ARBA" id="ARBA00034808"/>
    </source>
</evidence>
<dbReference type="InterPro" id="IPR013520">
    <property type="entry name" value="Ribonucl_H"/>
</dbReference>
<dbReference type="Gene3D" id="3.40.50.300">
    <property type="entry name" value="P-loop containing nucleotide triphosphate hydrolases"/>
    <property type="match status" value="3"/>
</dbReference>
<dbReference type="PANTHER" id="PTHR11070:SF2">
    <property type="entry name" value="ATP-DEPENDENT DNA HELICASE SRS2"/>
    <property type="match status" value="1"/>
</dbReference>